<dbReference type="SUPFAM" id="SSF56204">
    <property type="entry name" value="Hect, E3 ligase catalytic domain"/>
    <property type="match status" value="1"/>
</dbReference>
<dbReference type="AlphaFoldDB" id="A0A5C6TMH5"/>
<evidence type="ECO:0000256" key="2">
    <source>
        <dbReference type="ARBA" id="ARBA00012485"/>
    </source>
</evidence>
<feature type="active site" description="Glycyl thioester intermediate" evidence="5">
    <location>
        <position position="1149"/>
    </location>
</feature>
<feature type="compositionally biased region" description="Basic residues" evidence="6">
    <location>
        <begin position="251"/>
        <end position="263"/>
    </location>
</feature>
<dbReference type="EC" id="2.3.2.26" evidence="2"/>
<dbReference type="Gene3D" id="3.90.1750.10">
    <property type="entry name" value="Hect, E3 ligase catalytic domains"/>
    <property type="match status" value="1"/>
</dbReference>
<dbReference type="PROSITE" id="PS50237">
    <property type="entry name" value="HECT"/>
    <property type="match status" value="1"/>
</dbReference>
<dbReference type="PANTHER" id="PTHR45700:SF8">
    <property type="entry name" value="HECT-TYPE E3 UBIQUITIN TRANSFERASE"/>
    <property type="match status" value="1"/>
</dbReference>
<sequence length="1181" mass="132565">MTPDAVRPRDHSIELTADLDLLAGLWQEAPFARLPADAPPELKAYVQNVENPARVYAIHQASRRHGFQLLVERANVATSPGARKERLSRPRAPSSSSQDALASPMNDPSDPVSPIQNASRPAAACTPHSKDRELVSQIRVIEAPMSKDHRSFAANLFGTVTFKMLEWLTPRSVAAMAAKISNLDSVVDFDFPQDPASSARTTACSDIQSTAPDESDTTDSTTIAVQPHATDMNETSFMPKPAKPSNGSLSKPRKNAVPKHKRRSTDSNNTSKSGDNVKSTKASQVNGTSVRPRHNKSLSGRGIPEMSLKPGFFENVTKPSAQPLSPTSPSTLPQVEPFGEIRSKDDTNCGHPRINNSQRTRNLDTALPDISSHSLENILPQALSQLDVNLVDFICDIYEEDGTAQSVIVSASDASHPYPRPVNQRKPLRRRSMSRTTRSRKQWLRFNDQTLFNVLMDPQVVVQSFTHDRKLYDSQTLCLWLAAGRLFVPPQDSMSHNSIKNNDSRLQKHKGSLSDIDAGYLMSICMHALVAAAPAVQDSRTLYEMSRVRSNGLTLAGRSAMARQSSSRCLDYDDAFSNDLAIRLARRLFCAITARRYFSNKMDNAGPLNETENNKVDILQSLVDQLDFLSTGSATILEFPQSERLLHETRVPTILLDWARTILLNEWDGRADFDMDGPFGGALSFIETLHANRNLLLLGDIQFRVDYLSERLDSIEMPVDWLTFSSTRWRRHILDYPYIFSPDTLVSFFRSINFARMSRMFEESSSLKTRMSAIVDPGSLITNPHHKMVLQDLLRTASSKYLVLEIGRSNVARDAFDQLWRREKRELLRPLKVHLGENSGEEGFDSGGVQQEFFRLAIAECLDPQYGAFTVDERTRMAWFTPGSLTEDWKYELVGLLMSLALYNGLTLPITFPKALYRKLLGKPVEELHHIADGWPDLASGLTTLLEWDEKDGLVEDIFARTYEFSVESLGTVVTRDMRMGEQASWPKAASSSCDIAPPHMDNPDDAPLVTNENRDDYIIDYIRHLTDVSIRRQYLAFEQGFNSCLDKKSLSLLSPSTLQSLVEGVQEIDIIELKRYARYVGWDASHRTIKDFWSIVKRYDERMKQRLLEFVTSSDRVPVGGMKNLQFVIQKNGEEDGTGGHLPTAYTCYGTLLLPEYRDKEVLRERLGMALENAQGFGFA</sequence>
<evidence type="ECO:0000256" key="5">
    <source>
        <dbReference type="PROSITE-ProRule" id="PRU00104"/>
    </source>
</evidence>
<feature type="region of interest" description="Disordered" evidence="6">
    <location>
        <begin position="415"/>
        <end position="434"/>
    </location>
</feature>
<feature type="compositionally biased region" description="Polar residues" evidence="6">
    <location>
        <begin position="266"/>
        <end position="289"/>
    </location>
</feature>
<evidence type="ECO:0000256" key="1">
    <source>
        <dbReference type="ARBA" id="ARBA00000885"/>
    </source>
</evidence>
<dbReference type="FunFam" id="3.30.2410.10:FF:000003">
    <property type="entry name" value="probable E3 ubiquitin-protein ligase HERC4 isoform X1"/>
    <property type="match status" value="1"/>
</dbReference>
<feature type="region of interest" description="Disordered" evidence="6">
    <location>
        <begin position="195"/>
        <end position="360"/>
    </location>
</feature>
<dbReference type="SMART" id="SM00119">
    <property type="entry name" value="HECTc"/>
    <property type="match status" value="1"/>
</dbReference>
<evidence type="ECO:0000256" key="3">
    <source>
        <dbReference type="ARBA" id="ARBA00022679"/>
    </source>
</evidence>
<evidence type="ECO:0000313" key="9">
    <source>
        <dbReference type="Proteomes" id="UP000321331"/>
    </source>
</evidence>
<feature type="compositionally biased region" description="Polar residues" evidence="6">
    <location>
        <begin position="195"/>
        <end position="224"/>
    </location>
</feature>
<evidence type="ECO:0000313" key="8">
    <source>
        <dbReference type="EMBL" id="TXC11474.1"/>
    </source>
</evidence>
<evidence type="ECO:0000259" key="7">
    <source>
        <dbReference type="PROSITE" id="PS50237"/>
    </source>
</evidence>
<feature type="compositionally biased region" description="Low complexity" evidence="6">
    <location>
        <begin position="319"/>
        <end position="334"/>
    </location>
</feature>
<dbReference type="Pfam" id="PF00632">
    <property type="entry name" value="HECT"/>
    <property type="match status" value="1"/>
</dbReference>
<dbReference type="EMBL" id="VMNF01000003">
    <property type="protein sequence ID" value="TXC11474.1"/>
    <property type="molecule type" value="Genomic_DNA"/>
</dbReference>
<dbReference type="InterPro" id="IPR035983">
    <property type="entry name" value="Hect_E3_ubiquitin_ligase"/>
</dbReference>
<feature type="domain" description="HECT" evidence="7">
    <location>
        <begin position="823"/>
        <end position="1181"/>
    </location>
</feature>
<dbReference type="PANTHER" id="PTHR45700">
    <property type="entry name" value="UBIQUITIN-PROTEIN LIGASE E3C"/>
    <property type="match status" value="1"/>
</dbReference>
<gene>
    <name evidence="8" type="ORF">FocTR4_00006878</name>
</gene>
<evidence type="ECO:0000256" key="6">
    <source>
        <dbReference type="SAM" id="MobiDB-lite"/>
    </source>
</evidence>
<dbReference type="Proteomes" id="UP000321331">
    <property type="component" value="Unassembled WGS sequence"/>
</dbReference>
<name>A0A5C6TMH5_FUSOC</name>
<protein>
    <recommendedName>
        <fullName evidence="2">HECT-type E3 ubiquitin transferase</fullName>
        <ecNumber evidence="2">2.3.2.26</ecNumber>
    </recommendedName>
</protein>
<feature type="compositionally biased region" description="Basic and acidic residues" evidence="6">
    <location>
        <begin position="339"/>
        <end position="348"/>
    </location>
</feature>
<dbReference type="Gene3D" id="3.30.2410.10">
    <property type="entry name" value="Hect, E3 ligase catalytic domain"/>
    <property type="match status" value="1"/>
</dbReference>
<reference evidence="8 9" key="1">
    <citation type="submission" date="2019-07" db="EMBL/GenBank/DDBJ databases">
        <title>The First High-Quality Draft Genome Sequence of the Causal Agent of the Current Panama Disease Epidemic.</title>
        <authorList>
            <person name="Warmington R.J."/>
            <person name="Kay W."/>
            <person name="Jeffries A."/>
            <person name="Bebber D."/>
            <person name="Moore K."/>
            <person name="Studholme D.J."/>
        </authorList>
    </citation>
    <scope>NUCLEOTIDE SEQUENCE [LARGE SCALE GENOMIC DNA]</scope>
    <source>
        <strain evidence="8 9">TR4</strain>
    </source>
</reference>
<dbReference type="GO" id="GO:0061630">
    <property type="term" value="F:ubiquitin protein ligase activity"/>
    <property type="evidence" value="ECO:0007669"/>
    <property type="project" value="UniProtKB-EC"/>
</dbReference>
<organism evidence="8 9">
    <name type="scientific">Fusarium oxysporum f. sp. cubense</name>
    <dbReference type="NCBI Taxonomy" id="61366"/>
    <lineage>
        <taxon>Eukaryota</taxon>
        <taxon>Fungi</taxon>
        <taxon>Dikarya</taxon>
        <taxon>Ascomycota</taxon>
        <taxon>Pezizomycotina</taxon>
        <taxon>Sordariomycetes</taxon>
        <taxon>Hypocreomycetidae</taxon>
        <taxon>Hypocreales</taxon>
        <taxon>Nectriaceae</taxon>
        <taxon>Fusarium</taxon>
        <taxon>Fusarium oxysporum species complex</taxon>
    </lineage>
</organism>
<comment type="catalytic activity">
    <reaction evidence="1">
        <text>S-ubiquitinyl-[E2 ubiquitin-conjugating enzyme]-L-cysteine + [acceptor protein]-L-lysine = [E2 ubiquitin-conjugating enzyme]-L-cysteine + N(6)-ubiquitinyl-[acceptor protein]-L-lysine.</text>
        <dbReference type="EC" id="2.3.2.26"/>
    </reaction>
</comment>
<dbReference type="InterPro" id="IPR000569">
    <property type="entry name" value="HECT_dom"/>
</dbReference>
<feature type="region of interest" description="Disordered" evidence="6">
    <location>
        <begin position="78"/>
        <end position="131"/>
    </location>
</feature>
<comment type="caution">
    <text evidence="8">The sequence shown here is derived from an EMBL/GenBank/DDBJ whole genome shotgun (WGS) entry which is preliminary data.</text>
</comment>
<keyword evidence="3" id="KW-0808">Transferase</keyword>
<accession>A0A5C6TMH5</accession>
<dbReference type="Gene3D" id="3.30.2160.10">
    <property type="entry name" value="Hect, E3 ligase catalytic domain"/>
    <property type="match status" value="1"/>
</dbReference>
<dbReference type="InterPro" id="IPR044611">
    <property type="entry name" value="E3A/B/C-like"/>
</dbReference>
<evidence type="ECO:0000256" key="4">
    <source>
        <dbReference type="ARBA" id="ARBA00022786"/>
    </source>
</evidence>
<dbReference type="GO" id="GO:0000209">
    <property type="term" value="P:protein polyubiquitination"/>
    <property type="evidence" value="ECO:0007669"/>
    <property type="project" value="InterPro"/>
</dbReference>
<proteinExistence type="predicted"/>
<keyword evidence="4 5" id="KW-0833">Ubl conjugation pathway</keyword>